<protein>
    <submittedName>
        <fullName evidence="1">Uncharacterized protein</fullName>
    </submittedName>
</protein>
<dbReference type="Proteomes" id="UP001230504">
    <property type="component" value="Unassembled WGS sequence"/>
</dbReference>
<accession>A0AAD8V749</accession>
<reference evidence="1" key="1">
    <citation type="submission" date="2021-06" db="EMBL/GenBank/DDBJ databases">
        <title>Comparative genomics, transcriptomics and evolutionary studies reveal genomic signatures of adaptation to plant cell wall in hemibiotrophic fungi.</title>
        <authorList>
            <consortium name="DOE Joint Genome Institute"/>
            <person name="Baroncelli R."/>
            <person name="Diaz J.F."/>
            <person name="Benocci T."/>
            <person name="Peng M."/>
            <person name="Battaglia E."/>
            <person name="Haridas S."/>
            <person name="Andreopoulos W."/>
            <person name="Labutti K."/>
            <person name="Pangilinan J."/>
            <person name="Floch G.L."/>
            <person name="Makela M.R."/>
            <person name="Henrissat B."/>
            <person name="Grigoriev I.V."/>
            <person name="Crouch J.A."/>
            <person name="De Vries R.P."/>
            <person name="Sukno S.A."/>
            <person name="Thon M.R."/>
        </authorList>
    </citation>
    <scope>NUCLEOTIDE SEQUENCE</scope>
    <source>
        <strain evidence="1">CBS 125086</strain>
    </source>
</reference>
<sequence length="184" mass="20408">MTDDELMMWQPVRLASECRRLRCIGLKDWRSEAAICRGPITSPPPPHRAGQSTSCRSCPTLPRHWTEEFLTVDVPREKRCGEATAARQIGRSMRHARGQSWSVGLLQTASVYSIDRARISWVEVQVGNCSQCFRKTISNVESDCCLEVGLTSGTTLGRMSKTRHLLHAGEASIYLSSSSQAACP</sequence>
<keyword evidence="2" id="KW-1185">Reference proteome</keyword>
<gene>
    <name evidence="1" type="ORF">LY79DRAFT_100727</name>
</gene>
<dbReference type="EMBL" id="JAHLJV010000015">
    <property type="protein sequence ID" value="KAK1595519.1"/>
    <property type="molecule type" value="Genomic_DNA"/>
</dbReference>
<dbReference type="RefSeq" id="XP_060416531.1">
    <property type="nucleotide sequence ID" value="XM_060550621.1"/>
</dbReference>
<dbReference type="GeneID" id="85434861"/>
<evidence type="ECO:0000313" key="1">
    <source>
        <dbReference type="EMBL" id="KAK1595519.1"/>
    </source>
</evidence>
<evidence type="ECO:0000313" key="2">
    <source>
        <dbReference type="Proteomes" id="UP001230504"/>
    </source>
</evidence>
<name>A0AAD8V749_9PEZI</name>
<organism evidence="1 2">
    <name type="scientific">Colletotrichum navitas</name>
    <dbReference type="NCBI Taxonomy" id="681940"/>
    <lineage>
        <taxon>Eukaryota</taxon>
        <taxon>Fungi</taxon>
        <taxon>Dikarya</taxon>
        <taxon>Ascomycota</taxon>
        <taxon>Pezizomycotina</taxon>
        <taxon>Sordariomycetes</taxon>
        <taxon>Hypocreomycetidae</taxon>
        <taxon>Glomerellales</taxon>
        <taxon>Glomerellaceae</taxon>
        <taxon>Colletotrichum</taxon>
        <taxon>Colletotrichum graminicola species complex</taxon>
    </lineage>
</organism>
<proteinExistence type="predicted"/>
<dbReference type="AlphaFoldDB" id="A0AAD8V749"/>
<comment type="caution">
    <text evidence="1">The sequence shown here is derived from an EMBL/GenBank/DDBJ whole genome shotgun (WGS) entry which is preliminary data.</text>
</comment>